<sequence>MAKTEIKIGIKIISELKSFVSLIVHNEALLNNFRRSPEDFTRNRKLPFERLVLLIVKLCKKTLSIELEKFFEELGAPNTCSVSAFTQQRIKLKPSFFCLWNRVLCSSFYCYAGSDIRQWKALRVIAADGSNVSLINTPVLNGHFGGASNQNCNFVQAKTFYHYDVLNQLVLYSKIAPYRYGEVPMAYDATEELEEDMLAIYDRNFCSYKMFALHLWAEKEIKFVIRGKDNHSMVQEFVARGKQTEVIHLSPGKAAIEGLKESGFIITRQTLLKVRLVRVELEKTIEVLVTNLWAEDGFPNSDFKKLYFLRWGVETNISIQKNILQLEAFSGLTVESVEQDFYATVFTANLHSVLIKDAQQSIDENSKSRKYPMKVNRNKSIGKLKINLISLFTDNDVGRILNILHAHFIRDILPVRPNRSYERVRKNKQSKSKHRTFSNFKPSY</sequence>
<organism evidence="8 9">
    <name type="scientific">Mucilaginibacter gotjawali</name>
    <dbReference type="NCBI Taxonomy" id="1550579"/>
    <lineage>
        <taxon>Bacteria</taxon>
        <taxon>Pseudomonadati</taxon>
        <taxon>Bacteroidota</taxon>
        <taxon>Sphingobacteriia</taxon>
        <taxon>Sphingobacteriales</taxon>
        <taxon>Sphingobacteriaceae</taxon>
        <taxon>Mucilaginibacter</taxon>
    </lineage>
</organism>
<dbReference type="KEGG" id="mgot:MgSA37_03696"/>
<dbReference type="NCBIfam" id="NF033592">
    <property type="entry name" value="transpos_IS4_1"/>
    <property type="match status" value="1"/>
</dbReference>
<comment type="similarity">
    <text evidence="1">Belongs to the transposase 11 family.</text>
</comment>
<evidence type="ECO:0000256" key="3">
    <source>
        <dbReference type="ARBA" id="ARBA00023125"/>
    </source>
</evidence>
<dbReference type="KEGG" id="mgot:MgSA37_03887"/>
<dbReference type="Proteomes" id="UP000218263">
    <property type="component" value="Chromosome"/>
</dbReference>
<protein>
    <submittedName>
        <fullName evidence="8">Transposase DDE domain protein</fullName>
    </submittedName>
</protein>
<dbReference type="AlphaFoldDB" id="A0A0X8X4R8"/>
<dbReference type="GO" id="GO:0006313">
    <property type="term" value="P:DNA transposition"/>
    <property type="evidence" value="ECO:0007669"/>
    <property type="project" value="InterPro"/>
</dbReference>
<feature type="domain" description="Transposase IS4-like" evidence="6">
    <location>
        <begin position="123"/>
        <end position="350"/>
    </location>
</feature>
<evidence type="ECO:0000313" key="9">
    <source>
        <dbReference type="Proteomes" id="UP000218263"/>
    </source>
</evidence>
<dbReference type="EMBL" id="AP017313">
    <property type="protein sequence ID" value="BAU55695.1"/>
    <property type="molecule type" value="Genomic_DNA"/>
</dbReference>
<evidence type="ECO:0000256" key="4">
    <source>
        <dbReference type="ARBA" id="ARBA00023172"/>
    </source>
</evidence>
<dbReference type="PANTHER" id="PTHR33258">
    <property type="entry name" value="TRANSPOSASE INSL FOR INSERTION SEQUENCE ELEMENT IS186A-RELATED"/>
    <property type="match status" value="1"/>
</dbReference>
<reference evidence="8 9" key="1">
    <citation type="submission" date="2015-12" db="EMBL/GenBank/DDBJ databases">
        <title>Genome sequence of Mucilaginibacter gotjawali.</title>
        <authorList>
            <person name="Lee J.S."/>
            <person name="Lee K.C."/>
            <person name="Kim K.K."/>
            <person name="Lee B.W."/>
        </authorList>
    </citation>
    <scope>NUCLEOTIDE SEQUENCE [LARGE SCALE GENOMIC DNA]</scope>
    <source>
        <strain evidence="8 9">SA3-7</strain>
    </source>
</reference>
<dbReference type="EMBL" id="AP017313">
    <property type="protein sequence ID" value="BAU55507.1"/>
    <property type="molecule type" value="Genomic_DNA"/>
</dbReference>
<dbReference type="GO" id="GO:0004803">
    <property type="term" value="F:transposase activity"/>
    <property type="evidence" value="ECO:0007669"/>
    <property type="project" value="InterPro"/>
</dbReference>
<accession>A0A0X8X4R8</accession>
<dbReference type="InterPro" id="IPR012337">
    <property type="entry name" value="RNaseH-like_sf"/>
</dbReference>
<name>A0A0X8X4R8_9SPHI</name>
<dbReference type="InterPro" id="IPR047952">
    <property type="entry name" value="Transpos_IS4"/>
</dbReference>
<dbReference type="PANTHER" id="PTHR33258:SF1">
    <property type="entry name" value="TRANSPOSASE INSL FOR INSERTION SEQUENCE ELEMENT IS186A-RELATED"/>
    <property type="match status" value="1"/>
</dbReference>
<proteinExistence type="inferred from homology"/>
<dbReference type="InterPro" id="IPR002559">
    <property type="entry name" value="Transposase_11"/>
</dbReference>
<keyword evidence="9" id="KW-1185">Reference proteome</keyword>
<dbReference type="OrthoDB" id="1308160at2"/>
<keyword evidence="4" id="KW-0233">DNA recombination</keyword>
<feature type="region of interest" description="Disordered" evidence="5">
    <location>
        <begin position="422"/>
        <end position="444"/>
    </location>
</feature>
<keyword evidence="3" id="KW-0238">DNA-binding</keyword>
<evidence type="ECO:0000256" key="1">
    <source>
        <dbReference type="ARBA" id="ARBA00010075"/>
    </source>
</evidence>
<evidence type="ECO:0000313" key="8">
    <source>
        <dbReference type="EMBL" id="BAU55695.1"/>
    </source>
</evidence>
<evidence type="ECO:0000256" key="2">
    <source>
        <dbReference type="ARBA" id="ARBA00022578"/>
    </source>
</evidence>
<evidence type="ECO:0000259" key="6">
    <source>
        <dbReference type="Pfam" id="PF01609"/>
    </source>
</evidence>
<dbReference type="SUPFAM" id="SSF53098">
    <property type="entry name" value="Ribonuclease H-like"/>
    <property type="match status" value="1"/>
</dbReference>
<evidence type="ECO:0000313" key="7">
    <source>
        <dbReference type="EMBL" id="BAU55507.1"/>
    </source>
</evidence>
<gene>
    <name evidence="7" type="ORF">MgSA37_03696</name>
    <name evidence="8" type="ORF">MgSA37_03887</name>
</gene>
<dbReference type="RefSeq" id="WP_096353864.1">
    <property type="nucleotide sequence ID" value="NZ_AP017313.1"/>
</dbReference>
<feature type="compositionally biased region" description="Basic residues" evidence="5">
    <location>
        <begin position="425"/>
        <end position="436"/>
    </location>
</feature>
<dbReference type="GO" id="GO:0003677">
    <property type="term" value="F:DNA binding"/>
    <property type="evidence" value="ECO:0007669"/>
    <property type="project" value="UniProtKB-KW"/>
</dbReference>
<keyword evidence="2" id="KW-0815">Transposition</keyword>
<dbReference type="Pfam" id="PF01609">
    <property type="entry name" value="DDE_Tnp_1"/>
    <property type="match status" value="1"/>
</dbReference>
<evidence type="ECO:0000256" key="5">
    <source>
        <dbReference type="SAM" id="MobiDB-lite"/>
    </source>
</evidence>